<dbReference type="PANTHER" id="PTHR30330">
    <property type="entry name" value="AGSS FAMILY TRANSPORTER, SODIUM-ALANINE"/>
    <property type="match status" value="1"/>
</dbReference>
<evidence type="ECO:0000256" key="6">
    <source>
        <dbReference type="ARBA" id="ARBA00022847"/>
    </source>
</evidence>
<feature type="transmembrane region" description="Helical" evidence="9">
    <location>
        <begin position="231"/>
        <end position="254"/>
    </location>
</feature>
<feature type="transmembrane region" description="Helical" evidence="9">
    <location>
        <begin position="204"/>
        <end position="225"/>
    </location>
</feature>
<feature type="transmembrane region" description="Helical" evidence="9">
    <location>
        <begin position="390"/>
        <end position="408"/>
    </location>
</feature>
<feature type="transmembrane region" description="Helical" evidence="9">
    <location>
        <begin position="351"/>
        <end position="374"/>
    </location>
</feature>
<protein>
    <submittedName>
        <fullName evidence="10">AGCS family alanine or glycine:cation symporter</fullName>
    </submittedName>
</protein>
<feature type="transmembrane region" description="Helical" evidence="9">
    <location>
        <begin position="414"/>
        <end position="437"/>
    </location>
</feature>
<keyword evidence="5 9" id="KW-0812">Transmembrane</keyword>
<keyword evidence="4 9" id="KW-1003">Cell membrane</keyword>
<evidence type="ECO:0000256" key="7">
    <source>
        <dbReference type="ARBA" id="ARBA00022989"/>
    </source>
</evidence>
<evidence type="ECO:0000313" key="11">
    <source>
        <dbReference type="Proteomes" id="UP000809829"/>
    </source>
</evidence>
<dbReference type="NCBIfam" id="TIGR00835">
    <property type="entry name" value="agcS"/>
    <property type="match status" value="1"/>
</dbReference>
<evidence type="ECO:0000256" key="5">
    <source>
        <dbReference type="ARBA" id="ARBA00022692"/>
    </source>
</evidence>
<feature type="transmembrane region" description="Helical" evidence="9">
    <location>
        <begin position="139"/>
        <end position="159"/>
    </location>
</feature>
<dbReference type="Pfam" id="PF01235">
    <property type="entry name" value="Na_Ala_symp"/>
    <property type="match status" value="1"/>
</dbReference>
<evidence type="ECO:0000256" key="4">
    <source>
        <dbReference type="ARBA" id="ARBA00022475"/>
    </source>
</evidence>
<name>A0ABS2QXS5_9BACI</name>
<dbReference type="RefSeq" id="WP_205188290.1">
    <property type="nucleotide sequence ID" value="NZ_JAFBFC010000006.1"/>
</dbReference>
<reference evidence="10 11" key="1">
    <citation type="submission" date="2021-01" db="EMBL/GenBank/DDBJ databases">
        <title>Genomic Encyclopedia of Type Strains, Phase IV (KMG-IV): sequencing the most valuable type-strain genomes for metagenomic binning, comparative biology and taxonomic classification.</title>
        <authorList>
            <person name="Goeker M."/>
        </authorList>
    </citation>
    <scope>NUCLEOTIDE SEQUENCE [LARGE SCALE GENOMIC DNA]</scope>
    <source>
        <strain evidence="10 11">DSM 104297</strain>
    </source>
</reference>
<feature type="transmembrane region" description="Helical" evidence="9">
    <location>
        <begin position="295"/>
        <end position="316"/>
    </location>
</feature>
<dbReference type="PRINTS" id="PR00175">
    <property type="entry name" value="NAALASMPORT"/>
</dbReference>
<evidence type="ECO:0000256" key="3">
    <source>
        <dbReference type="ARBA" id="ARBA00022448"/>
    </source>
</evidence>
<dbReference type="PANTHER" id="PTHR30330:SF7">
    <property type="entry name" value="SODIUM_PROTON-DEPENDENT ALANINE CARRIER PROTEIN YRBD-RELATED"/>
    <property type="match status" value="1"/>
</dbReference>
<comment type="similarity">
    <text evidence="2 9">Belongs to the alanine or glycine:cation symporter (AGCS) (TC 2.A.25) family.</text>
</comment>
<proteinExistence type="inferred from homology"/>
<dbReference type="InterPro" id="IPR001463">
    <property type="entry name" value="Na/Ala_symport"/>
</dbReference>
<keyword evidence="3 9" id="KW-0813">Transport</keyword>
<sequence length="495" mass="52855">MEQLVGKLNDILWSQPIIYACLGIGLLFSILTRFLQVRHIKDMVKLMFQGKSSDAGVSSFQALSLALSGRVGTGNIAGTATAIAFGGPGAVFWMWTIAFIGASSAFIESTLAQIYKVKQDGQYRGGPAYYIEKGIGWKWYGTLFAIAALLAMSLLMPGIQSNSIALGLENAFSISPTITAIILVILLGVIIFGGVKRIATVAQYAVPFMALGYILLSLIIVAVNITELPSVLALIFKSAFALDSAFGGIVGLAISWGVKRGIYSNEAGQGTGPHAAAAAEVSHPAKQGLVQAFSVYIDTLLVCSATAFMILFTGMYNTQAADGTFIVNNLGDVAAGPAYTQAAIESVIPGFGAGFVAVALFFFAFTTIMAYYYIAETNIAYLTRGKSNKWPMIALKVVLLGATFYGAVKTADLAWALGDVGLGLMVWLNLVAILILAKPALVTLKDYEQQKKQGIDPVFDPVKLGIKNADYWVNEYEYQDDTPSSTKKNDQTFTS</sequence>
<keyword evidence="6 9" id="KW-0769">Symport</keyword>
<evidence type="ECO:0000256" key="9">
    <source>
        <dbReference type="RuleBase" id="RU363064"/>
    </source>
</evidence>
<keyword evidence="7 9" id="KW-1133">Transmembrane helix</keyword>
<evidence type="ECO:0000256" key="1">
    <source>
        <dbReference type="ARBA" id="ARBA00004651"/>
    </source>
</evidence>
<dbReference type="EMBL" id="JAFBFC010000006">
    <property type="protein sequence ID" value="MBM7704280.1"/>
    <property type="molecule type" value="Genomic_DNA"/>
</dbReference>
<keyword evidence="8 9" id="KW-0472">Membrane</keyword>
<feature type="transmembrane region" description="Helical" evidence="9">
    <location>
        <begin position="17"/>
        <end position="35"/>
    </location>
</feature>
<keyword evidence="11" id="KW-1185">Reference proteome</keyword>
<evidence type="ECO:0000256" key="8">
    <source>
        <dbReference type="ARBA" id="ARBA00023136"/>
    </source>
</evidence>
<evidence type="ECO:0000313" key="10">
    <source>
        <dbReference type="EMBL" id="MBM7704280.1"/>
    </source>
</evidence>
<evidence type="ECO:0000256" key="2">
    <source>
        <dbReference type="ARBA" id="ARBA00009261"/>
    </source>
</evidence>
<gene>
    <name evidence="10" type="ORF">JOC83_003135</name>
</gene>
<dbReference type="PROSITE" id="PS51257">
    <property type="entry name" value="PROKAR_LIPOPROTEIN"/>
    <property type="match status" value="1"/>
</dbReference>
<comment type="subcellular location">
    <subcellularLocation>
        <location evidence="1 9">Cell membrane</location>
        <topology evidence="1 9">Multi-pass membrane protein</topology>
    </subcellularLocation>
</comment>
<comment type="caution">
    <text evidence="10">The sequence shown here is derived from an EMBL/GenBank/DDBJ whole genome shotgun (WGS) entry which is preliminary data.</text>
</comment>
<organism evidence="10 11">
    <name type="scientific">Priestia iocasae</name>
    <dbReference type="NCBI Taxonomy" id="2291674"/>
    <lineage>
        <taxon>Bacteria</taxon>
        <taxon>Bacillati</taxon>
        <taxon>Bacillota</taxon>
        <taxon>Bacilli</taxon>
        <taxon>Bacillales</taxon>
        <taxon>Bacillaceae</taxon>
        <taxon>Priestia</taxon>
    </lineage>
</organism>
<dbReference type="Proteomes" id="UP000809829">
    <property type="component" value="Unassembled WGS sequence"/>
</dbReference>
<accession>A0ABS2QXS5</accession>
<dbReference type="Gene3D" id="1.20.1740.10">
    <property type="entry name" value="Amino acid/polyamine transporter I"/>
    <property type="match status" value="1"/>
</dbReference>
<feature type="transmembrane region" description="Helical" evidence="9">
    <location>
        <begin position="171"/>
        <end position="192"/>
    </location>
</feature>